<dbReference type="EMBL" id="PDCK01000041">
    <property type="protein sequence ID" value="PRQ42855.1"/>
    <property type="molecule type" value="Genomic_DNA"/>
</dbReference>
<feature type="chain" id="PRO_5015154621" evidence="3">
    <location>
        <begin position="25"/>
        <end position="249"/>
    </location>
</feature>
<comment type="caution">
    <text evidence="4">The sequence shown here is derived from an EMBL/GenBank/DDBJ whole genome shotgun (WGS) entry which is preliminary data.</text>
</comment>
<reference evidence="4 5" key="1">
    <citation type="journal article" date="2018" name="Nat. Genet.">
        <title>The Rosa genome provides new insights in the design of modern roses.</title>
        <authorList>
            <person name="Bendahmane M."/>
        </authorList>
    </citation>
    <scope>NUCLEOTIDE SEQUENCE [LARGE SCALE GENOMIC DNA]</scope>
    <source>
        <strain evidence="5">cv. Old Blush</strain>
    </source>
</reference>
<proteinExistence type="inferred from homology"/>
<accession>A0A2P6R8U7</accession>
<dbReference type="OMA" id="YANETKH"/>
<protein>
    <submittedName>
        <fullName evidence="4">Putative gamma interferon inducible lysosomal thiol reductase GILT</fullName>
    </submittedName>
</protein>
<dbReference type="Proteomes" id="UP000238479">
    <property type="component" value="Chromosome 3"/>
</dbReference>
<organism evidence="4 5">
    <name type="scientific">Rosa chinensis</name>
    <name type="common">China rose</name>
    <dbReference type="NCBI Taxonomy" id="74649"/>
    <lineage>
        <taxon>Eukaryota</taxon>
        <taxon>Viridiplantae</taxon>
        <taxon>Streptophyta</taxon>
        <taxon>Embryophyta</taxon>
        <taxon>Tracheophyta</taxon>
        <taxon>Spermatophyta</taxon>
        <taxon>Magnoliopsida</taxon>
        <taxon>eudicotyledons</taxon>
        <taxon>Gunneridae</taxon>
        <taxon>Pentapetalae</taxon>
        <taxon>rosids</taxon>
        <taxon>fabids</taxon>
        <taxon>Rosales</taxon>
        <taxon>Rosaceae</taxon>
        <taxon>Rosoideae</taxon>
        <taxon>Rosoideae incertae sedis</taxon>
        <taxon>Rosa</taxon>
    </lineage>
</organism>
<dbReference type="STRING" id="74649.A0A2P6R8U7"/>
<evidence type="ECO:0000313" key="4">
    <source>
        <dbReference type="EMBL" id="PRQ42855.1"/>
    </source>
</evidence>
<feature type="signal peptide" evidence="3">
    <location>
        <begin position="1"/>
        <end position="24"/>
    </location>
</feature>
<name>A0A2P6R8U7_ROSCH</name>
<dbReference type="Gramene" id="PRQ42855">
    <property type="protein sequence ID" value="PRQ42855"/>
    <property type="gene ID" value="RchiOBHm_Chr3g0462161"/>
</dbReference>
<evidence type="ECO:0000256" key="1">
    <source>
        <dbReference type="ARBA" id="ARBA00005679"/>
    </source>
</evidence>
<dbReference type="GO" id="GO:0016671">
    <property type="term" value="F:oxidoreductase activity, acting on a sulfur group of donors, disulfide as acceptor"/>
    <property type="evidence" value="ECO:0007669"/>
    <property type="project" value="InterPro"/>
</dbReference>
<dbReference type="InterPro" id="IPR004911">
    <property type="entry name" value="Interferon-induced_GILT"/>
</dbReference>
<keyword evidence="5" id="KW-1185">Reference proteome</keyword>
<comment type="similarity">
    <text evidence="1">Belongs to the GILT family.</text>
</comment>
<dbReference type="PANTHER" id="PTHR13234">
    <property type="entry name" value="GAMMA-INTERFERON INDUCIBLE LYSOSOMAL THIOL REDUCTASE GILT"/>
    <property type="match status" value="1"/>
</dbReference>
<evidence type="ECO:0000256" key="3">
    <source>
        <dbReference type="SAM" id="SignalP"/>
    </source>
</evidence>
<evidence type="ECO:0000256" key="2">
    <source>
        <dbReference type="ARBA" id="ARBA00023180"/>
    </source>
</evidence>
<gene>
    <name evidence="4" type="ORF">RchiOBHm_Chr3g0462161</name>
</gene>
<dbReference type="OrthoDB" id="958254at2759"/>
<sequence length="249" mass="28583">MASHKFFSITVLTALLSLCTNALSRTEYNCSSQKVNLTIYYDTLSPYCEEFIVYELPKAFELELMHIINLRLVPSGNAYIQEPNNTISCQDGPAECYLNSIEACVISIWPDVNKHFKFIHCVAWQNLGRLQLKEDAWKSCSKITMLSDKPVSNCYKSGYAKKLLLRYANETKHLDPPHTNVPWVVINKRPLYYDYKNFVSYVCEAYQGHPKPSACTTPIFSSAKKSNSTRLHIYYYLLHLMSCAAFLIN</sequence>
<dbReference type="PANTHER" id="PTHR13234:SF64">
    <property type="entry name" value="SAPOSIN A-TYPE DOMAIN-CONTAINING PROTEIN"/>
    <property type="match status" value="1"/>
</dbReference>
<evidence type="ECO:0000313" key="5">
    <source>
        <dbReference type="Proteomes" id="UP000238479"/>
    </source>
</evidence>
<keyword evidence="2" id="KW-0325">Glycoprotein</keyword>
<dbReference type="Pfam" id="PF03227">
    <property type="entry name" value="GILT"/>
    <property type="match status" value="1"/>
</dbReference>
<keyword evidence="3" id="KW-0732">Signal</keyword>
<dbReference type="AlphaFoldDB" id="A0A2P6R8U7"/>